<evidence type="ECO:0000256" key="4">
    <source>
        <dbReference type="ARBA" id="ARBA00022989"/>
    </source>
</evidence>
<keyword evidence="8" id="KW-1185">Reference proteome</keyword>
<protein>
    <submittedName>
        <fullName evidence="7">Tetraspanin-8</fullName>
    </submittedName>
</protein>
<feature type="transmembrane region" description="Helical" evidence="6">
    <location>
        <begin position="68"/>
        <end position="96"/>
    </location>
</feature>
<dbReference type="EMBL" id="QPKB01000004">
    <property type="protein sequence ID" value="RWR83331.1"/>
    <property type="molecule type" value="Genomic_DNA"/>
</dbReference>
<accession>A0A3S3N0Z5</accession>
<dbReference type="GO" id="GO:0016020">
    <property type="term" value="C:membrane"/>
    <property type="evidence" value="ECO:0007669"/>
    <property type="project" value="UniProtKB-SubCell"/>
</dbReference>
<sequence>MFRVSNSLVGLLNIVTMVCAIAIILSSLLLGINSSSDCQRFMHFPLLVLGIFMLVLSILGLVGACCGVSMFLCIYLFVMFLMIITLFCFSILAFVVTNKGAGEMISERSYMEYRLGDYSHWLQNQVRNEHNWLKIKSCLHEAHVCQSLGREFYEGAAEFYKQHLNPIQSGCCKPPTFCGFTYVNATFWTPPKNTVSFDSDCQTWSNNQESLCYDCKSCKAGVLAILKNDWRKLALINFCVLIVLNIIYSIGCCAFNNARRDSRYHRYRPYYY</sequence>
<dbReference type="Proteomes" id="UP000283530">
    <property type="component" value="Unassembled WGS sequence"/>
</dbReference>
<comment type="similarity">
    <text evidence="2">Belongs to the tetraspanin (TM4SF) family.</text>
</comment>
<dbReference type="OrthoDB" id="672773at2759"/>
<evidence type="ECO:0000313" key="8">
    <source>
        <dbReference type="Proteomes" id="UP000283530"/>
    </source>
</evidence>
<feature type="transmembrane region" description="Helical" evidence="6">
    <location>
        <begin position="233"/>
        <end position="251"/>
    </location>
</feature>
<dbReference type="InterPro" id="IPR018499">
    <property type="entry name" value="Tetraspanin/Peripherin"/>
</dbReference>
<name>A0A3S3N0Z5_9MAGN</name>
<dbReference type="Pfam" id="PF00335">
    <property type="entry name" value="Tetraspanin"/>
    <property type="match status" value="1"/>
</dbReference>
<feature type="transmembrane region" description="Helical" evidence="6">
    <location>
        <begin position="12"/>
        <end position="32"/>
    </location>
</feature>
<evidence type="ECO:0000256" key="6">
    <source>
        <dbReference type="SAM" id="Phobius"/>
    </source>
</evidence>
<evidence type="ECO:0000256" key="1">
    <source>
        <dbReference type="ARBA" id="ARBA00004141"/>
    </source>
</evidence>
<evidence type="ECO:0000313" key="7">
    <source>
        <dbReference type="EMBL" id="RWR83331.1"/>
    </source>
</evidence>
<dbReference type="PANTHER" id="PTHR32191">
    <property type="entry name" value="TETRASPANIN-8-RELATED"/>
    <property type="match status" value="1"/>
</dbReference>
<comment type="caution">
    <text evidence="7">The sequence shown here is derived from an EMBL/GenBank/DDBJ whole genome shotgun (WGS) entry which is preliminary data.</text>
</comment>
<evidence type="ECO:0000256" key="2">
    <source>
        <dbReference type="ARBA" id="ARBA00006840"/>
    </source>
</evidence>
<reference evidence="7 8" key="1">
    <citation type="journal article" date="2019" name="Nat. Plants">
        <title>Stout camphor tree genome fills gaps in understanding of flowering plant genome evolution.</title>
        <authorList>
            <person name="Chaw S.M."/>
            <person name="Liu Y.C."/>
            <person name="Wu Y.W."/>
            <person name="Wang H.Y."/>
            <person name="Lin C.I."/>
            <person name="Wu C.S."/>
            <person name="Ke H.M."/>
            <person name="Chang L.Y."/>
            <person name="Hsu C.Y."/>
            <person name="Yang H.T."/>
            <person name="Sudianto E."/>
            <person name="Hsu M.H."/>
            <person name="Wu K.P."/>
            <person name="Wang L.N."/>
            <person name="Leebens-Mack J.H."/>
            <person name="Tsai I.J."/>
        </authorList>
    </citation>
    <scope>NUCLEOTIDE SEQUENCE [LARGE SCALE GENOMIC DNA]</scope>
    <source>
        <strain evidence="8">cv. Chaw 1501</strain>
        <tissue evidence="7">Young leaves</tissue>
    </source>
</reference>
<evidence type="ECO:0000256" key="3">
    <source>
        <dbReference type="ARBA" id="ARBA00022692"/>
    </source>
</evidence>
<evidence type="ECO:0000256" key="5">
    <source>
        <dbReference type="ARBA" id="ARBA00023136"/>
    </source>
</evidence>
<feature type="transmembrane region" description="Helical" evidence="6">
    <location>
        <begin position="44"/>
        <end position="62"/>
    </location>
</feature>
<keyword evidence="4 6" id="KW-1133">Transmembrane helix</keyword>
<dbReference type="GO" id="GO:0009734">
    <property type="term" value="P:auxin-activated signaling pathway"/>
    <property type="evidence" value="ECO:0007669"/>
    <property type="project" value="InterPro"/>
</dbReference>
<keyword evidence="5 6" id="KW-0472">Membrane</keyword>
<dbReference type="InterPro" id="IPR044991">
    <property type="entry name" value="TET_plant"/>
</dbReference>
<dbReference type="AlphaFoldDB" id="A0A3S3N0Z5"/>
<comment type="subcellular location">
    <subcellularLocation>
        <location evidence="1">Membrane</location>
        <topology evidence="1">Multi-pass membrane protein</topology>
    </subcellularLocation>
</comment>
<gene>
    <name evidence="7" type="ORF">CKAN_01208400</name>
</gene>
<keyword evidence="3 6" id="KW-0812">Transmembrane</keyword>
<proteinExistence type="inferred from homology"/>
<organism evidence="7 8">
    <name type="scientific">Cinnamomum micranthum f. kanehirae</name>
    <dbReference type="NCBI Taxonomy" id="337451"/>
    <lineage>
        <taxon>Eukaryota</taxon>
        <taxon>Viridiplantae</taxon>
        <taxon>Streptophyta</taxon>
        <taxon>Embryophyta</taxon>
        <taxon>Tracheophyta</taxon>
        <taxon>Spermatophyta</taxon>
        <taxon>Magnoliopsida</taxon>
        <taxon>Magnoliidae</taxon>
        <taxon>Laurales</taxon>
        <taxon>Lauraceae</taxon>
        <taxon>Cinnamomum</taxon>
    </lineage>
</organism>